<proteinExistence type="predicted"/>
<evidence type="ECO:0000313" key="2">
    <source>
        <dbReference type="EMBL" id="NYI72368.1"/>
    </source>
</evidence>
<gene>
    <name evidence="2" type="ORF">GGQ54_002928</name>
</gene>
<reference evidence="2 3" key="1">
    <citation type="submission" date="2020-07" db="EMBL/GenBank/DDBJ databases">
        <title>Sequencing the genomes of 1000 actinobacteria strains.</title>
        <authorList>
            <person name="Klenk H.-P."/>
        </authorList>
    </citation>
    <scope>NUCLEOTIDE SEQUENCE [LARGE SCALE GENOMIC DNA]</scope>
    <source>
        <strain evidence="2 3">DSM 103164</strain>
    </source>
</reference>
<comment type="caution">
    <text evidence="2">The sequence shown here is derived from an EMBL/GenBank/DDBJ whole genome shotgun (WGS) entry which is preliminary data.</text>
</comment>
<evidence type="ECO:0008006" key="4">
    <source>
        <dbReference type="Google" id="ProtNLM"/>
    </source>
</evidence>
<keyword evidence="3" id="KW-1185">Reference proteome</keyword>
<feature type="compositionally biased region" description="Basic and acidic residues" evidence="1">
    <location>
        <begin position="75"/>
        <end position="92"/>
    </location>
</feature>
<dbReference type="RefSeq" id="WP_179446042.1">
    <property type="nucleotide sequence ID" value="NZ_JACBZS010000001.1"/>
</dbReference>
<evidence type="ECO:0000256" key="1">
    <source>
        <dbReference type="SAM" id="MobiDB-lite"/>
    </source>
</evidence>
<accession>A0A7Z0DBD8</accession>
<evidence type="ECO:0000313" key="3">
    <source>
        <dbReference type="Proteomes" id="UP000527616"/>
    </source>
</evidence>
<feature type="region of interest" description="Disordered" evidence="1">
    <location>
        <begin position="72"/>
        <end position="92"/>
    </location>
</feature>
<name>A0A7Z0DBD8_9ACTN</name>
<dbReference type="Proteomes" id="UP000527616">
    <property type="component" value="Unassembled WGS sequence"/>
</dbReference>
<dbReference type="EMBL" id="JACBZS010000001">
    <property type="protein sequence ID" value="NYI72368.1"/>
    <property type="molecule type" value="Genomic_DNA"/>
</dbReference>
<sequence length="198" mass="21536">MSVVLGEAQDDAVSDALIALLTLLDDSHRIAFQEGRPREVAIETLQSQLASAAASAPTASRVRASFYRLTSDPSGQRELRDPKSRGRVDEASTEWVEKDDPDHPIWQIMSGRDTDCRILSAPDPWPRIDWDAKPYKTVISAPVTAKAPAGDDVVFGMLSVNAPQVGDLTETDRLTVIAMARVMALVLAMKTGPRKLGK</sequence>
<dbReference type="AlphaFoldDB" id="A0A7Z0DBD8"/>
<protein>
    <recommendedName>
        <fullName evidence="4">GAF domain-containing protein</fullName>
    </recommendedName>
</protein>
<organism evidence="2 3">
    <name type="scientific">Naumannella cuiyingiana</name>
    <dbReference type="NCBI Taxonomy" id="1347891"/>
    <lineage>
        <taxon>Bacteria</taxon>
        <taxon>Bacillati</taxon>
        <taxon>Actinomycetota</taxon>
        <taxon>Actinomycetes</taxon>
        <taxon>Propionibacteriales</taxon>
        <taxon>Propionibacteriaceae</taxon>
        <taxon>Naumannella</taxon>
    </lineage>
</organism>